<dbReference type="EMBL" id="CADEBD010000286">
    <property type="protein sequence ID" value="CAB3229669.1"/>
    <property type="molecule type" value="Genomic_DNA"/>
</dbReference>
<sequence>MFEGFDTNTNDIFFPENDTSVNTDEVMLEKTTTKTLNKTTSKLHTNSKTLKYKDFKKRCPETEVHMSLGSYEIPTHRDLVLFTTRTLLKMFNSYHEKALFLLKDIKEATTASRDYEKKCAPRNRKSYKKCVQRISKKCVLIIKDLVKSMETKKEAVASLLKGATCNMTTMATDPIQLIKILAVEEASLEFALPAFLRLMGECSAHCSKQLEDGRKVRRPSRHMTDQDLVVRHFLTNKNYIQLIMDSDLHV</sequence>
<protein>
    <submittedName>
        <fullName evidence="1">Uncharacterized protein</fullName>
    </submittedName>
</protein>
<evidence type="ECO:0000313" key="2">
    <source>
        <dbReference type="Proteomes" id="UP000494256"/>
    </source>
</evidence>
<organism evidence="1 2">
    <name type="scientific">Arctia plantaginis</name>
    <name type="common">Wood tiger moth</name>
    <name type="synonym">Phalaena plantaginis</name>
    <dbReference type="NCBI Taxonomy" id="874455"/>
    <lineage>
        <taxon>Eukaryota</taxon>
        <taxon>Metazoa</taxon>
        <taxon>Ecdysozoa</taxon>
        <taxon>Arthropoda</taxon>
        <taxon>Hexapoda</taxon>
        <taxon>Insecta</taxon>
        <taxon>Pterygota</taxon>
        <taxon>Neoptera</taxon>
        <taxon>Endopterygota</taxon>
        <taxon>Lepidoptera</taxon>
        <taxon>Glossata</taxon>
        <taxon>Ditrysia</taxon>
        <taxon>Noctuoidea</taxon>
        <taxon>Erebidae</taxon>
        <taxon>Arctiinae</taxon>
        <taxon>Arctia</taxon>
    </lineage>
</organism>
<name>A0A8S0ZBF1_ARCPL</name>
<evidence type="ECO:0000313" key="1">
    <source>
        <dbReference type="EMBL" id="CAB3229669.1"/>
    </source>
</evidence>
<accession>A0A8S0ZBF1</accession>
<gene>
    <name evidence="1" type="ORF">APLA_LOCUS4246</name>
</gene>
<dbReference type="Proteomes" id="UP000494256">
    <property type="component" value="Unassembled WGS sequence"/>
</dbReference>
<dbReference type="OrthoDB" id="448427at2759"/>
<comment type="caution">
    <text evidence="1">The sequence shown here is derived from an EMBL/GenBank/DDBJ whole genome shotgun (WGS) entry which is preliminary data.</text>
</comment>
<dbReference type="AlphaFoldDB" id="A0A8S0ZBF1"/>
<proteinExistence type="predicted"/>
<reference evidence="1 2" key="1">
    <citation type="submission" date="2020-04" db="EMBL/GenBank/DDBJ databases">
        <authorList>
            <person name="Wallbank WR R."/>
            <person name="Pardo Diaz C."/>
            <person name="Kozak K."/>
            <person name="Martin S."/>
            <person name="Jiggins C."/>
            <person name="Moest M."/>
            <person name="Warren A I."/>
            <person name="Byers J.R.P. K."/>
            <person name="Montejo-Kovacevich G."/>
            <person name="Yen C E."/>
        </authorList>
    </citation>
    <scope>NUCLEOTIDE SEQUENCE [LARGE SCALE GENOMIC DNA]</scope>
</reference>